<dbReference type="Proteomes" id="UP000014115">
    <property type="component" value="Unassembled WGS sequence"/>
</dbReference>
<evidence type="ECO:0000313" key="1">
    <source>
        <dbReference type="EMBL" id="EKE87658.1"/>
    </source>
</evidence>
<dbReference type="OrthoDB" id="9429503at2"/>
<gene>
    <name evidence="1" type="ORF">A10D4_01150</name>
</gene>
<proteinExistence type="predicted"/>
<comment type="caution">
    <text evidence="1">The sequence shown here is derived from an EMBL/GenBank/DDBJ whole genome shotgun (WGS) entry which is preliminary data.</text>
</comment>
<sequence>MRQNRLSSTEFNRTFSIPMRDISDSAEKIVDIWPYLTQVLADEYAEVDTGAWDTEYVYENPQQTHQHVLINAGMENVYLVVVIDIDNRCIFGRHLLNLNQLYNLSH</sequence>
<dbReference type="EMBL" id="AMRG01000001">
    <property type="protein sequence ID" value="EKE87658.1"/>
    <property type="molecule type" value="Genomic_DNA"/>
</dbReference>
<name>K2KIH0_9GAMM</name>
<dbReference type="RefSeq" id="WP_008487186.1">
    <property type="nucleotide sequence ID" value="NZ_AMRG01000001.1"/>
</dbReference>
<keyword evidence="2" id="KW-1185">Reference proteome</keyword>
<organism evidence="1 2">
    <name type="scientific">Idiomarina xiamenensis 10-D-4</name>
    <dbReference type="NCBI Taxonomy" id="740709"/>
    <lineage>
        <taxon>Bacteria</taxon>
        <taxon>Pseudomonadati</taxon>
        <taxon>Pseudomonadota</taxon>
        <taxon>Gammaproteobacteria</taxon>
        <taxon>Alteromonadales</taxon>
        <taxon>Idiomarinaceae</taxon>
        <taxon>Idiomarina</taxon>
    </lineage>
</organism>
<reference evidence="1 2" key="1">
    <citation type="journal article" date="2012" name="J. Bacteriol.">
        <title>Genome Sequence of Idiomarina xiamenensis Type Strain 10-D-4.</title>
        <authorList>
            <person name="Lai Q."/>
            <person name="Wang L."/>
            <person name="Wang W."/>
            <person name="Shao Z."/>
        </authorList>
    </citation>
    <scope>NUCLEOTIDE SEQUENCE [LARGE SCALE GENOMIC DNA]</scope>
    <source>
        <strain evidence="1 2">10-D-4</strain>
    </source>
</reference>
<accession>K2KIH0</accession>
<protein>
    <submittedName>
        <fullName evidence="1">Uncharacterized protein</fullName>
    </submittedName>
</protein>
<dbReference type="PATRIC" id="fig|740709.3.peg.233"/>
<dbReference type="eggNOG" id="ENOG5032B6K">
    <property type="taxonomic scope" value="Bacteria"/>
</dbReference>
<evidence type="ECO:0000313" key="2">
    <source>
        <dbReference type="Proteomes" id="UP000014115"/>
    </source>
</evidence>
<dbReference type="AlphaFoldDB" id="K2KIH0"/>